<proteinExistence type="predicted"/>
<evidence type="ECO:0000256" key="1">
    <source>
        <dbReference type="SAM" id="MobiDB-lite"/>
    </source>
</evidence>
<dbReference type="STRING" id="450378.GCA_001661675_00504"/>
<gene>
    <name evidence="3" type="ORF">A9D14_02530</name>
</gene>
<evidence type="ECO:0000313" key="4">
    <source>
        <dbReference type="Proteomes" id="UP000195807"/>
    </source>
</evidence>
<keyword evidence="4" id="KW-1185">Reference proteome</keyword>
<accession>A0A1Z1F8Z6</accession>
<protein>
    <submittedName>
        <fullName evidence="3">Uncharacterized protein</fullName>
    </submittedName>
</protein>
<dbReference type="AlphaFoldDB" id="A0A1Z1F8Z6"/>
<dbReference type="Proteomes" id="UP000195807">
    <property type="component" value="Chromosome"/>
</dbReference>
<organism evidence="3 4">
    <name type="scientific">Croceicoccus marinus</name>
    <dbReference type="NCBI Taxonomy" id="450378"/>
    <lineage>
        <taxon>Bacteria</taxon>
        <taxon>Pseudomonadati</taxon>
        <taxon>Pseudomonadota</taxon>
        <taxon>Alphaproteobacteria</taxon>
        <taxon>Sphingomonadales</taxon>
        <taxon>Erythrobacteraceae</taxon>
        <taxon>Croceicoccus</taxon>
    </lineage>
</organism>
<evidence type="ECO:0000313" key="3">
    <source>
        <dbReference type="EMBL" id="ARU15259.1"/>
    </source>
</evidence>
<sequence length="95" mass="10124">MADPAAARFFAMQLARMAGVAVAVYGLLAAAADIPWPDGLPRWLGFVLLVAGMAEALLVPRMMARAWNSEALARRSSQARNSSGSHNSSDDRLLP</sequence>
<feature type="compositionally biased region" description="Polar residues" evidence="1">
    <location>
        <begin position="75"/>
        <end position="87"/>
    </location>
</feature>
<keyword evidence="2" id="KW-0812">Transmembrane</keyword>
<dbReference type="RefSeq" id="WP_066842678.1">
    <property type="nucleotide sequence ID" value="NZ_CP019602.1"/>
</dbReference>
<dbReference type="OrthoDB" id="7433297at2"/>
<feature type="region of interest" description="Disordered" evidence="1">
    <location>
        <begin position="74"/>
        <end position="95"/>
    </location>
</feature>
<reference evidence="3 4" key="1">
    <citation type="submission" date="2017-01" db="EMBL/GenBank/DDBJ databases">
        <title>Complete genome sequence of esterase-producing bacterium Croceicoccus marinus E4A9.</title>
        <authorList>
            <person name="Wu Y.-H."/>
            <person name="Cheng H."/>
            <person name="Xu L."/>
            <person name="Huo Y.-Y."/>
            <person name="Wang C.-S."/>
            <person name="Xu X.-W."/>
        </authorList>
    </citation>
    <scope>NUCLEOTIDE SEQUENCE [LARGE SCALE GENOMIC DNA]</scope>
    <source>
        <strain evidence="3 4">E4A9</strain>
    </source>
</reference>
<name>A0A1Z1F8Z6_9SPHN</name>
<feature type="transmembrane region" description="Helical" evidence="2">
    <location>
        <begin position="42"/>
        <end position="59"/>
    </location>
</feature>
<keyword evidence="2" id="KW-0472">Membrane</keyword>
<keyword evidence="2" id="KW-1133">Transmembrane helix</keyword>
<evidence type="ECO:0000256" key="2">
    <source>
        <dbReference type="SAM" id="Phobius"/>
    </source>
</evidence>
<dbReference type="KEGG" id="cman:A9D14_02530"/>
<dbReference type="EMBL" id="CP019602">
    <property type="protein sequence ID" value="ARU15259.1"/>
    <property type="molecule type" value="Genomic_DNA"/>
</dbReference>